<reference evidence="7 8" key="1">
    <citation type="submission" date="2019-02" db="EMBL/GenBank/DDBJ databases">
        <title>Deep-cultivation of Planctomycetes and their phenomic and genomic characterization uncovers novel biology.</title>
        <authorList>
            <person name="Wiegand S."/>
            <person name="Jogler M."/>
            <person name="Boedeker C."/>
            <person name="Pinto D."/>
            <person name="Vollmers J."/>
            <person name="Rivas-Marin E."/>
            <person name="Kohn T."/>
            <person name="Peeters S.H."/>
            <person name="Heuer A."/>
            <person name="Rast P."/>
            <person name="Oberbeckmann S."/>
            <person name="Bunk B."/>
            <person name="Jeske O."/>
            <person name="Meyerdierks A."/>
            <person name="Storesund J.E."/>
            <person name="Kallscheuer N."/>
            <person name="Luecker S."/>
            <person name="Lage O.M."/>
            <person name="Pohl T."/>
            <person name="Merkel B.J."/>
            <person name="Hornburger P."/>
            <person name="Mueller R.-W."/>
            <person name="Bruemmer F."/>
            <person name="Labrenz M."/>
            <person name="Spormann A.M."/>
            <person name="Op Den Camp H."/>
            <person name="Overmann J."/>
            <person name="Amann R."/>
            <person name="Jetten M.S.M."/>
            <person name="Mascher T."/>
            <person name="Medema M.H."/>
            <person name="Devos D.P."/>
            <person name="Kaster A.-K."/>
            <person name="Ovreas L."/>
            <person name="Rohde M."/>
            <person name="Galperin M.Y."/>
            <person name="Jogler C."/>
        </authorList>
    </citation>
    <scope>NUCLEOTIDE SEQUENCE [LARGE SCALE GENOMIC DNA]</scope>
    <source>
        <strain evidence="7 8">Pla52n</strain>
    </source>
</reference>
<dbReference type="InterPro" id="IPR011042">
    <property type="entry name" value="6-blade_b-propeller_TolB-like"/>
</dbReference>
<dbReference type="Gene3D" id="1.10.760.10">
    <property type="entry name" value="Cytochrome c-like domain"/>
    <property type="match status" value="1"/>
</dbReference>
<keyword evidence="2 4" id="KW-0479">Metal-binding</keyword>
<dbReference type="Pfam" id="PF23500">
    <property type="entry name" value="DUF7133"/>
    <property type="match status" value="1"/>
</dbReference>
<evidence type="ECO:0000313" key="8">
    <source>
        <dbReference type="Proteomes" id="UP000320176"/>
    </source>
</evidence>
<dbReference type="InterPro" id="IPR013427">
    <property type="entry name" value="Haem-bd_dom_put"/>
</dbReference>
<comment type="caution">
    <text evidence="7">The sequence shown here is derived from an EMBL/GenBank/DDBJ whole genome shotgun (WGS) entry which is preliminary data.</text>
</comment>
<keyword evidence="3 4" id="KW-0408">Iron</keyword>
<dbReference type="GO" id="GO:0046872">
    <property type="term" value="F:metal ion binding"/>
    <property type="evidence" value="ECO:0007669"/>
    <property type="project" value="UniProtKB-KW"/>
</dbReference>
<dbReference type="InterPro" id="IPR036909">
    <property type="entry name" value="Cyt_c-like_dom_sf"/>
</dbReference>
<feature type="chain" id="PRO_5022972742" evidence="5">
    <location>
        <begin position="19"/>
        <end position="1004"/>
    </location>
</feature>
<dbReference type="InterPro" id="IPR055557">
    <property type="entry name" value="DUF7133"/>
</dbReference>
<dbReference type="AlphaFoldDB" id="A0A5C6AXZ0"/>
<dbReference type="InterPro" id="IPR011041">
    <property type="entry name" value="Quinoprot_gluc/sorb_DH_b-prop"/>
</dbReference>
<keyword evidence="1 4" id="KW-0349">Heme</keyword>
<dbReference type="InterPro" id="IPR009056">
    <property type="entry name" value="Cyt_c-like_dom"/>
</dbReference>
<sequence precursor="true">MRCFLAIMTLGFACACQAEFPPLFNTEPVSDESLMTPADAAAGMKLPEGFTATAFAAEPNVQNPIAMTWDGKGRLWIAENYTYAERTQRFQLDLHDRVVILDGATGDQMTKRTVFTDNVQMLTGIEVGMGGVWLMCPPKLLFIPDANQDDVPDGPAETVLDGFTVAAANYHNFANGIRFGPDGWLYGRCGGSCPGRIGVPGTDDANRLAMEGGIWRYHPRRKTVEVLTSGTTNPWGHDWNSLGEMFFVNTVNGHLWHMIPGSHLTRPFLLDPNRRTYELIDFHADHWHFDTTGSWTDSRDGAANQFGGGHAHSGCMVYQGDAWPEKYRGQLFTLNFHGRRANQERLQREGSGYVARHDEDFMIATDTWFRGMDLSSGPDGNVFVIDWSDAGECHEHTGVHRTSGRVFKIKPSGAEQDTVIPAWSSDAIIAGLTKSRNVWHQRQAQLALMSHPENPQVVTALRDTLAKTLDAPVAIRCLTTLHSIDQLEPGQLTAMLSHSNEHVRAWAIRLATDAMPIDDCMGPHWKSNQSVSVDPTLLQSLVDLAAHDKSALVRLTLASTLQRLPVERRAELALPLVAHASDADDHNLPLMIWYGLIPVADTQHQQIAAVAAKCELPTTLRLISRVAAEEIEKQPAILDSILVACSDRGEQARGSVLQGISEGLIGWQRAPKPEHWDDFVNKSGQQHVDLTRELNVLFGDGRAMQDLIEVAMGKTDASDESRLAALEKLIQIDPPQLREICESLLGNNRLNVMAARGLSKFNDPSIGKAIVNRYGSFRAPFRPQVVSILSSRPSFATELLHAIEDGKISRSDLSAFQARQILSLGDDTVAQLVRDVWGDVRESSDEKKARMAALTAQLGPDSLAHSDRSAGRAVFAKTCQTCHRLYGVGGKVGPDLTGSNRNNLDYLVSNIVDPSSVVDKNYRMSLILMTDGRVISGLVTDENDKSVSIQTATEALVLSKDQIESRKLTDKSSMPEGLIDTLSETEVRDLFGYLSHPTQVDLPE</sequence>
<dbReference type="PANTHER" id="PTHR33546">
    <property type="entry name" value="LARGE, MULTIFUNCTIONAL SECRETED PROTEIN-RELATED"/>
    <property type="match status" value="1"/>
</dbReference>
<keyword evidence="5" id="KW-0732">Signal</keyword>
<dbReference type="GO" id="GO:0020037">
    <property type="term" value="F:heme binding"/>
    <property type="evidence" value="ECO:0007669"/>
    <property type="project" value="InterPro"/>
</dbReference>
<evidence type="ECO:0000256" key="1">
    <source>
        <dbReference type="ARBA" id="ARBA00022617"/>
    </source>
</evidence>
<dbReference type="InterPro" id="IPR013428">
    <property type="entry name" value="Membrane-bound_put_N"/>
</dbReference>
<evidence type="ECO:0000256" key="5">
    <source>
        <dbReference type="SAM" id="SignalP"/>
    </source>
</evidence>
<proteinExistence type="predicted"/>
<evidence type="ECO:0000259" key="6">
    <source>
        <dbReference type="PROSITE" id="PS51007"/>
    </source>
</evidence>
<dbReference type="NCBIfam" id="TIGR02603">
    <property type="entry name" value="CxxCH_TIGR02603"/>
    <property type="match status" value="1"/>
</dbReference>
<dbReference type="PANTHER" id="PTHR33546:SF1">
    <property type="entry name" value="LARGE, MULTIFUNCTIONAL SECRETED PROTEIN"/>
    <property type="match status" value="1"/>
</dbReference>
<dbReference type="Gene3D" id="2.120.10.30">
    <property type="entry name" value="TolB, C-terminal domain"/>
    <property type="match status" value="1"/>
</dbReference>
<dbReference type="PROSITE" id="PS51007">
    <property type="entry name" value="CYTC"/>
    <property type="match status" value="1"/>
</dbReference>
<dbReference type="SUPFAM" id="SSF50952">
    <property type="entry name" value="Soluble quinoprotein glucose dehydrogenase"/>
    <property type="match status" value="1"/>
</dbReference>
<feature type="signal peptide" evidence="5">
    <location>
        <begin position="1"/>
        <end position="18"/>
    </location>
</feature>
<dbReference type="OrthoDB" id="225269at2"/>
<dbReference type="SUPFAM" id="SSF46626">
    <property type="entry name" value="Cytochrome c"/>
    <property type="match status" value="1"/>
</dbReference>
<dbReference type="RefSeq" id="WP_146519912.1">
    <property type="nucleotide sequence ID" value="NZ_CP151726.1"/>
</dbReference>
<protein>
    <submittedName>
        <fullName evidence="7">Cytochrome c</fullName>
    </submittedName>
</protein>
<dbReference type="EMBL" id="SJPN01000003">
    <property type="protein sequence ID" value="TWU04498.1"/>
    <property type="molecule type" value="Genomic_DNA"/>
</dbReference>
<evidence type="ECO:0000256" key="4">
    <source>
        <dbReference type="PROSITE-ProRule" id="PRU00433"/>
    </source>
</evidence>
<feature type="domain" description="Cytochrome c" evidence="6">
    <location>
        <begin position="866"/>
        <end position="998"/>
    </location>
</feature>
<dbReference type="PROSITE" id="PS51257">
    <property type="entry name" value="PROKAR_LIPOPROTEIN"/>
    <property type="match status" value="1"/>
</dbReference>
<dbReference type="Proteomes" id="UP000320176">
    <property type="component" value="Unassembled WGS sequence"/>
</dbReference>
<dbReference type="InterPro" id="IPR016024">
    <property type="entry name" value="ARM-type_fold"/>
</dbReference>
<accession>A0A5C6AXZ0</accession>
<name>A0A5C6AXZ0_9BACT</name>
<evidence type="ECO:0000256" key="3">
    <source>
        <dbReference type="ARBA" id="ARBA00023004"/>
    </source>
</evidence>
<dbReference type="NCBIfam" id="TIGR02604">
    <property type="entry name" value="Piru_Ver_Nterm"/>
    <property type="match status" value="1"/>
</dbReference>
<keyword evidence="8" id="KW-1185">Reference proteome</keyword>
<evidence type="ECO:0000313" key="7">
    <source>
        <dbReference type="EMBL" id="TWU04498.1"/>
    </source>
</evidence>
<organism evidence="7 8">
    <name type="scientific">Stieleria varia</name>
    <dbReference type="NCBI Taxonomy" id="2528005"/>
    <lineage>
        <taxon>Bacteria</taxon>
        <taxon>Pseudomonadati</taxon>
        <taxon>Planctomycetota</taxon>
        <taxon>Planctomycetia</taxon>
        <taxon>Pirellulales</taxon>
        <taxon>Pirellulaceae</taxon>
        <taxon>Stieleria</taxon>
    </lineage>
</organism>
<dbReference type="SUPFAM" id="SSF48371">
    <property type="entry name" value="ARM repeat"/>
    <property type="match status" value="1"/>
</dbReference>
<gene>
    <name evidence="7" type="ORF">Pla52n_25390</name>
</gene>
<evidence type="ECO:0000256" key="2">
    <source>
        <dbReference type="ARBA" id="ARBA00022723"/>
    </source>
</evidence>
<dbReference type="GO" id="GO:0009055">
    <property type="term" value="F:electron transfer activity"/>
    <property type="evidence" value="ECO:0007669"/>
    <property type="project" value="InterPro"/>
</dbReference>